<dbReference type="Pfam" id="PF20502">
    <property type="entry name" value="DNAPKcs_CC1-2"/>
    <property type="match status" value="1"/>
</dbReference>
<dbReference type="EnsemblMetazoa" id="AMAM012030-RA">
    <property type="protein sequence ID" value="AMAM012030-PA"/>
    <property type="gene ID" value="AMAM012030"/>
</dbReference>
<dbReference type="SMART" id="SM01344">
    <property type="entry name" value="NUC194"/>
    <property type="match status" value="1"/>
</dbReference>
<evidence type="ECO:0000313" key="2">
    <source>
        <dbReference type="EnsemblMetazoa" id="AMAM012030-PA"/>
    </source>
</evidence>
<name>A0A182SRM2_9DIPT</name>
<dbReference type="InterPro" id="IPR046803">
    <property type="entry name" value="DNAPKcs_CC1-2"/>
</dbReference>
<dbReference type="InterPro" id="IPR012582">
    <property type="entry name" value="DNAPKcs_CC3"/>
</dbReference>
<dbReference type="GO" id="GO:0006303">
    <property type="term" value="P:double-strand break repair via nonhomologous end joining"/>
    <property type="evidence" value="ECO:0007669"/>
    <property type="project" value="InterPro"/>
</dbReference>
<evidence type="ECO:0000313" key="3">
    <source>
        <dbReference type="Proteomes" id="UP000075901"/>
    </source>
</evidence>
<protein>
    <recommendedName>
        <fullName evidence="1">DNA-dependent protein kinase catalytic subunit CC3 domain-containing protein</fullName>
    </recommendedName>
</protein>
<evidence type="ECO:0000259" key="1">
    <source>
        <dbReference type="SMART" id="SM01344"/>
    </source>
</evidence>
<dbReference type="VEuPathDB" id="VectorBase:AMAM012030"/>
<sequence length="433" mass="49797">MLCDLMDYSYRRQAANKDRLENLLETLLNGWPQLFACSRQQTNLFGVCDLQMIELMTNMVMICPFPLHDIRHKVGPNYERWLAELIGSSRSEVSIEMKTKAIILLPTVLGPGGTAGTESYWESFETALDTLQTLHFPLRSTEFLPNSPKRIGFLNCLERLLEAMIVSRSPLLLKVIIQMTAPDGEGHIAEAKIRNAIERFFADQPFEMQCDRLQELWDLFANHAYAPTVRETILRRYLCTALWHCRYDTIVEFYKRIIRSISSFTTEDISGRSGWDLEHALVDLAASFRLVEHYAALLPKKILTGDNCPVAKQLYSTPKDEGVPVRGQRLIGDFSKRAHSVRRAVLLSNDRSAVELFRKYQCAAYRALVALISNTNEDARMYSVLLFRETREKGEFLWRHLVDCSNDELYLEGSQEQDETTRTVAKRVAIRQE</sequence>
<organism evidence="2 3">
    <name type="scientific">Anopheles maculatus</name>
    <dbReference type="NCBI Taxonomy" id="74869"/>
    <lineage>
        <taxon>Eukaryota</taxon>
        <taxon>Metazoa</taxon>
        <taxon>Ecdysozoa</taxon>
        <taxon>Arthropoda</taxon>
        <taxon>Hexapoda</taxon>
        <taxon>Insecta</taxon>
        <taxon>Pterygota</taxon>
        <taxon>Neoptera</taxon>
        <taxon>Endopterygota</taxon>
        <taxon>Diptera</taxon>
        <taxon>Nematocera</taxon>
        <taxon>Culicoidea</taxon>
        <taxon>Culicidae</taxon>
        <taxon>Anophelinae</taxon>
        <taxon>Anopheles</taxon>
        <taxon>Anopheles maculatus group</taxon>
    </lineage>
</organism>
<reference evidence="3" key="1">
    <citation type="submission" date="2013-09" db="EMBL/GenBank/DDBJ databases">
        <title>The Genome Sequence of Anopheles maculatus species B.</title>
        <authorList>
            <consortium name="The Broad Institute Genomics Platform"/>
            <person name="Neafsey D.E."/>
            <person name="Besansky N."/>
            <person name="Howell P."/>
            <person name="Walton C."/>
            <person name="Young S.K."/>
            <person name="Zeng Q."/>
            <person name="Gargeya S."/>
            <person name="Fitzgerald M."/>
            <person name="Haas B."/>
            <person name="Abouelleil A."/>
            <person name="Allen A.W."/>
            <person name="Alvarado L."/>
            <person name="Arachchi H.M."/>
            <person name="Berlin A.M."/>
            <person name="Chapman S.B."/>
            <person name="Gainer-Dewar J."/>
            <person name="Goldberg J."/>
            <person name="Griggs A."/>
            <person name="Gujja S."/>
            <person name="Hansen M."/>
            <person name="Howarth C."/>
            <person name="Imamovic A."/>
            <person name="Ireland A."/>
            <person name="Larimer J."/>
            <person name="McCowan C."/>
            <person name="Murphy C."/>
            <person name="Pearson M."/>
            <person name="Poon T.W."/>
            <person name="Priest M."/>
            <person name="Roberts A."/>
            <person name="Saif S."/>
            <person name="Shea T."/>
            <person name="Sisk P."/>
            <person name="Sykes S."/>
            <person name="Wortman J."/>
            <person name="Nusbaum C."/>
            <person name="Birren B."/>
        </authorList>
    </citation>
    <scope>NUCLEOTIDE SEQUENCE [LARGE SCALE GENOMIC DNA]</scope>
    <source>
        <strain evidence="3">maculatus3</strain>
    </source>
</reference>
<proteinExistence type="predicted"/>
<dbReference type="Proteomes" id="UP000075901">
    <property type="component" value="Unassembled WGS sequence"/>
</dbReference>
<accession>A0A182SRM2</accession>
<dbReference type="GO" id="GO:0005634">
    <property type="term" value="C:nucleus"/>
    <property type="evidence" value="ECO:0007669"/>
    <property type="project" value="InterPro"/>
</dbReference>
<feature type="domain" description="DNA-dependent protein kinase catalytic subunit CC3" evidence="1">
    <location>
        <begin position="227"/>
        <end position="433"/>
    </location>
</feature>
<dbReference type="Pfam" id="PF08163">
    <property type="entry name" value="DNAPKcs_CC3"/>
    <property type="match status" value="1"/>
</dbReference>
<keyword evidence="3" id="KW-1185">Reference proteome</keyword>
<reference evidence="2" key="2">
    <citation type="submission" date="2020-05" db="UniProtKB">
        <authorList>
            <consortium name="EnsemblMetazoa"/>
        </authorList>
    </citation>
    <scope>IDENTIFICATION</scope>
    <source>
        <strain evidence="2">maculatus3</strain>
    </source>
</reference>
<dbReference type="AlphaFoldDB" id="A0A182SRM2"/>